<evidence type="ECO:0008006" key="2">
    <source>
        <dbReference type="Google" id="ProtNLM"/>
    </source>
</evidence>
<evidence type="ECO:0000313" key="1">
    <source>
        <dbReference type="EMBL" id="VAW62808.1"/>
    </source>
</evidence>
<accession>A0A3B0X3D8</accession>
<name>A0A3B0X3D8_9ZZZZ</name>
<proteinExistence type="predicted"/>
<dbReference type="SUPFAM" id="SSF52266">
    <property type="entry name" value="SGNH hydrolase"/>
    <property type="match status" value="1"/>
</dbReference>
<reference evidence="1" key="1">
    <citation type="submission" date="2018-06" db="EMBL/GenBank/DDBJ databases">
        <authorList>
            <person name="Zhirakovskaya E."/>
        </authorList>
    </citation>
    <scope>NUCLEOTIDE SEQUENCE</scope>
</reference>
<dbReference type="AlphaFoldDB" id="A0A3B0X3D8"/>
<gene>
    <name evidence="1" type="ORF">MNBD_GAMMA11-1700</name>
</gene>
<sequence>MVVEYREKGIIVIPVLAPLIDKYRNKKVIDAYVSDINSYLKVDVVDLSYAINEIDMFADAMHTNEKGARIIVNKLLELPEVGDLMNKDGL</sequence>
<protein>
    <recommendedName>
        <fullName evidence="2">SGNH hydrolase-type esterase domain-containing protein</fullName>
    </recommendedName>
</protein>
<dbReference type="EMBL" id="UOFG01000183">
    <property type="protein sequence ID" value="VAW62808.1"/>
    <property type="molecule type" value="Genomic_DNA"/>
</dbReference>
<organism evidence="1">
    <name type="scientific">hydrothermal vent metagenome</name>
    <dbReference type="NCBI Taxonomy" id="652676"/>
    <lineage>
        <taxon>unclassified sequences</taxon>
        <taxon>metagenomes</taxon>
        <taxon>ecological metagenomes</taxon>
    </lineage>
</organism>